<gene>
    <name evidence="1" type="ORF">D8771_08385</name>
</gene>
<dbReference type="Proteomes" id="UP000298111">
    <property type="component" value="Unassembled WGS sequence"/>
</dbReference>
<accession>A0A6C1CCE7</accession>
<evidence type="ECO:0000313" key="1">
    <source>
        <dbReference type="EMBL" id="TGG86359.1"/>
    </source>
</evidence>
<reference evidence="1 2" key="1">
    <citation type="submission" date="2018-10" db="EMBL/GenBank/DDBJ databases">
        <title>Isolation of pseudouridimycin from Streptomyces albus DSM 40763.</title>
        <authorList>
            <person name="Rosenqvist P."/>
            <person name="Metsae-Ketelae M."/>
            <person name="Virta P."/>
        </authorList>
    </citation>
    <scope>NUCLEOTIDE SEQUENCE [LARGE SCALE GENOMIC DNA]</scope>
    <source>
        <strain evidence="1 2">DSM 40763</strain>
    </source>
</reference>
<dbReference type="GeneID" id="75179620"/>
<dbReference type="AlphaFoldDB" id="A0A6C1CCE7"/>
<sequence>MIVVALVLLPALWVLLFAMDHLEERLLHGPGPPRHARTQRHLRLVNGGRGADGRKAAAIPGRHRDAA</sequence>
<protein>
    <submittedName>
        <fullName evidence="1">Uncharacterized protein</fullName>
    </submittedName>
</protein>
<proteinExistence type="predicted"/>
<dbReference type="RefSeq" id="WP_016471561.1">
    <property type="nucleotide sequence ID" value="NZ_BBQG01000018.1"/>
</dbReference>
<organism evidence="1 2">
    <name type="scientific">Streptomyces albus</name>
    <dbReference type="NCBI Taxonomy" id="1888"/>
    <lineage>
        <taxon>Bacteria</taxon>
        <taxon>Bacillati</taxon>
        <taxon>Actinomycetota</taxon>
        <taxon>Actinomycetes</taxon>
        <taxon>Kitasatosporales</taxon>
        <taxon>Streptomycetaceae</taxon>
        <taxon>Streptomyces</taxon>
    </lineage>
</organism>
<name>A0A6C1CCE7_9ACTN</name>
<dbReference type="EMBL" id="RCIY01000040">
    <property type="protein sequence ID" value="TGG86359.1"/>
    <property type="molecule type" value="Genomic_DNA"/>
</dbReference>
<evidence type="ECO:0000313" key="2">
    <source>
        <dbReference type="Proteomes" id="UP000298111"/>
    </source>
</evidence>
<comment type="caution">
    <text evidence="1">The sequence shown here is derived from an EMBL/GenBank/DDBJ whole genome shotgun (WGS) entry which is preliminary data.</text>
</comment>